<reference evidence="2 3" key="1">
    <citation type="journal article" date="2013" name="Genome Announc.">
        <title>Draft genome sequence of the moderately halophilic gammaproteobacterium Halomonas anticariensis FP35.</title>
        <authorList>
            <person name="Tahrioui A."/>
            <person name="Quesada E."/>
            <person name="Llamas I."/>
        </authorList>
    </citation>
    <scope>NUCLEOTIDE SEQUENCE [LARGE SCALE GENOMIC DNA]</scope>
    <source>
        <strain evidence="3">DSM 16096 / CECT 5854 / LMG 22089 / FP35</strain>
    </source>
</reference>
<dbReference type="EMBL" id="ASTJ01000024">
    <property type="protein sequence ID" value="EPC02472.1"/>
    <property type="molecule type" value="Genomic_DNA"/>
</dbReference>
<evidence type="ECO:0000313" key="3">
    <source>
        <dbReference type="Proteomes" id="UP000014463"/>
    </source>
</evidence>
<dbReference type="STRING" id="1121939.L861_08890"/>
<sequence length="91" mass="9831">MTIPSLIILLSALVICLRLLTFRRGPSRHRLGYSIAAWLLIAGTGTSTVRILTGAEVCSGGWGVAVVMAVFAFLVMRARGNVAHIIQLRRV</sequence>
<feature type="transmembrane region" description="Helical" evidence="1">
    <location>
        <begin position="6"/>
        <end position="23"/>
    </location>
</feature>
<protein>
    <recommendedName>
        <fullName evidence="4">Phage holin family protein</fullName>
    </recommendedName>
</protein>
<dbReference type="RefSeq" id="WP_016416390.1">
    <property type="nucleotide sequence ID" value="NZ_AUAB01000002.1"/>
</dbReference>
<dbReference type="Pfam" id="PF05449">
    <property type="entry name" value="Phage_holin_3_7"/>
    <property type="match status" value="1"/>
</dbReference>
<dbReference type="Proteomes" id="UP000014463">
    <property type="component" value="Unassembled WGS sequence"/>
</dbReference>
<comment type="caution">
    <text evidence="2">The sequence shown here is derived from an EMBL/GenBank/DDBJ whole genome shotgun (WGS) entry which is preliminary data.</text>
</comment>
<keyword evidence="3" id="KW-1185">Reference proteome</keyword>
<evidence type="ECO:0008006" key="4">
    <source>
        <dbReference type="Google" id="ProtNLM"/>
    </source>
</evidence>
<dbReference type="OrthoDB" id="6174507at2"/>
<organism evidence="2 3">
    <name type="scientific">Litchfieldella anticariensis (strain DSM 16096 / CECT 5854 / CIP 108499 / LMG 22089 / FP35)</name>
    <name type="common">Halomonas anticariensis</name>
    <dbReference type="NCBI Taxonomy" id="1121939"/>
    <lineage>
        <taxon>Bacteria</taxon>
        <taxon>Pseudomonadati</taxon>
        <taxon>Pseudomonadota</taxon>
        <taxon>Gammaproteobacteria</taxon>
        <taxon>Oceanospirillales</taxon>
        <taxon>Halomonadaceae</taxon>
        <taxon>Litchfieldella</taxon>
    </lineage>
</organism>
<evidence type="ECO:0000313" key="2">
    <source>
        <dbReference type="EMBL" id="EPC02472.1"/>
    </source>
</evidence>
<dbReference type="AlphaFoldDB" id="S2KK30"/>
<dbReference type="PATRIC" id="fig|1121939.11.peg.1886"/>
<keyword evidence="1" id="KW-1133">Transmembrane helix</keyword>
<feature type="transmembrane region" description="Helical" evidence="1">
    <location>
        <begin position="35"/>
        <end position="53"/>
    </location>
</feature>
<keyword evidence="1" id="KW-0812">Transmembrane</keyword>
<feature type="transmembrane region" description="Helical" evidence="1">
    <location>
        <begin position="59"/>
        <end position="76"/>
    </location>
</feature>
<dbReference type="InterPro" id="IPR008473">
    <property type="entry name" value="Phage_holin_3_7"/>
</dbReference>
<accession>S2KK30</accession>
<gene>
    <name evidence="2" type="ORF">L861_08890</name>
</gene>
<evidence type="ECO:0000256" key="1">
    <source>
        <dbReference type="SAM" id="Phobius"/>
    </source>
</evidence>
<proteinExistence type="predicted"/>
<name>S2KK30_LITA3</name>
<keyword evidence="1" id="KW-0472">Membrane</keyword>